<evidence type="ECO:0000313" key="2">
    <source>
        <dbReference type="Proteomes" id="UP001344447"/>
    </source>
</evidence>
<dbReference type="AlphaFoldDB" id="A0AAN7YWG9"/>
<comment type="caution">
    <text evidence="1">The sequence shown here is derived from an EMBL/GenBank/DDBJ whole genome shotgun (WGS) entry which is preliminary data.</text>
</comment>
<proteinExistence type="predicted"/>
<name>A0AAN7YWG9_9MYCE</name>
<dbReference type="PANTHER" id="PTHR43431">
    <property type="entry name" value="OXIDOREDUCTASE, SHORT CHAIN DEHYDROGENASE/REDUCTASE FAMILY (AFU_ORTHOLOGUE AFUA_5G14000)"/>
    <property type="match status" value="1"/>
</dbReference>
<dbReference type="Gene3D" id="3.40.50.720">
    <property type="entry name" value="NAD(P)-binding Rossmann-like Domain"/>
    <property type="match status" value="1"/>
</dbReference>
<accession>A0AAN7YWG9</accession>
<keyword evidence="2" id="KW-1185">Reference proteome</keyword>
<dbReference type="PANTHER" id="PTHR43431:SF7">
    <property type="entry name" value="OXIDOREDUCTASE, SHORT CHAIN DEHYDROGENASE_REDUCTASE FAMILY (AFU_ORTHOLOGUE AFUA_5G14000)"/>
    <property type="match status" value="1"/>
</dbReference>
<reference evidence="1 2" key="1">
    <citation type="submission" date="2023-11" db="EMBL/GenBank/DDBJ databases">
        <title>Dfirmibasis_genome.</title>
        <authorList>
            <person name="Edelbroek B."/>
            <person name="Kjellin J."/>
            <person name="Jerlstrom-Hultqvist J."/>
            <person name="Soderbom F."/>
        </authorList>
    </citation>
    <scope>NUCLEOTIDE SEQUENCE [LARGE SCALE GENOMIC DNA]</scope>
    <source>
        <strain evidence="1 2">TNS-C-14</strain>
    </source>
</reference>
<protein>
    <submittedName>
        <fullName evidence="1">Uncharacterized protein</fullName>
    </submittedName>
</protein>
<dbReference type="SUPFAM" id="SSF51735">
    <property type="entry name" value="NAD(P)-binding Rossmann-fold domains"/>
    <property type="match status" value="1"/>
</dbReference>
<dbReference type="InterPro" id="IPR002347">
    <property type="entry name" value="SDR_fam"/>
</dbReference>
<organism evidence="1 2">
    <name type="scientific">Dictyostelium firmibasis</name>
    <dbReference type="NCBI Taxonomy" id="79012"/>
    <lineage>
        <taxon>Eukaryota</taxon>
        <taxon>Amoebozoa</taxon>
        <taxon>Evosea</taxon>
        <taxon>Eumycetozoa</taxon>
        <taxon>Dictyostelia</taxon>
        <taxon>Dictyosteliales</taxon>
        <taxon>Dictyosteliaceae</taxon>
        <taxon>Dictyostelium</taxon>
    </lineage>
</organism>
<dbReference type="Pfam" id="PF00106">
    <property type="entry name" value="adh_short"/>
    <property type="match status" value="1"/>
</dbReference>
<dbReference type="PRINTS" id="PR00081">
    <property type="entry name" value="GDHRDH"/>
</dbReference>
<dbReference type="InterPro" id="IPR036291">
    <property type="entry name" value="NAD(P)-bd_dom_sf"/>
</dbReference>
<sequence>MSTIKKVCCVIGVGKGIGFGVAEKFAKEGFSVALVSRNKEKLEPFVQEIQKKYGDTGSFAVEMDSTDSESVEKGFKEIRSKINGRPIDVLIYNASAPFKMVSVEKTNVNDFQNSWKASCLGALLTSQQVLTEMYEKQNGTIIFTGATASLRGGASFGLFASSKFALRGFAQSLARESYPKGVHVSHVIIDGYVDINRDYSSRPKENWLDPDAIASTYFSLYSQDRSAWTHEIDIRPHTEKW</sequence>
<dbReference type="Proteomes" id="UP001344447">
    <property type="component" value="Unassembled WGS sequence"/>
</dbReference>
<evidence type="ECO:0000313" key="1">
    <source>
        <dbReference type="EMBL" id="KAK5581196.1"/>
    </source>
</evidence>
<dbReference type="EMBL" id="JAVFKY010000002">
    <property type="protein sequence ID" value="KAK5581196.1"/>
    <property type="molecule type" value="Genomic_DNA"/>
</dbReference>
<gene>
    <name evidence="1" type="ORF">RB653_001226</name>
</gene>